<keyword evidence="6" id="KW-1185">Reference proteome</keyword>
<keyword evidence="1" id="KW-0285">Flavoprotein</keyword>
<dbReference type="Proteomes" id="UP000094487">
    <property type="component" value="Unassembled WGS sequence"/>
</dbReference>
<dbReference type="EMBL" id="MDDS01000038">
    <property type="protein sequence ID" value="ODP37069.1"/>
    <property type="molecule type" value="Genomic_DNA"/>
</dbReference>
<dbReference type="PANTHER" id="PTHR43260:SF1">
    <property type="entry name" value="KSDD-LIKE STEROID DEHYDROGENASE RV0785"/>
    <property type="match status" value="1"/>
</dbReference>
<comment type="caution">
    <text evidence="5">The sequence shown here is derived from an EMBL/GenBank/DDBJ whole genome shotgun (WGS) entry which is preliminary data.</text>
</comment>
<dbReference type="SUPFAM" id="SSF51905">
    <property type="entry name" value="FAD/NAD(P)-binding domain"/>
    <property type="match status" value="1"/>
</dbReference>
<dbReference type="GO" id="GO:0016627">
    <property type="term" value="F:oxidoreductase activity, acting on the CH-CH group of donors"/>
    <property type="evidence" value="ECO:0007669"/>
    <property type="project" value="InterPro"/>
</dbReference>
<sequence length="554" mass="60204">MGHRVLPLVGWAERGGDDAARHGNSVPRFHLTWGTGPGVVAPFERRVREHEANGRIRFAWRHKVERVVLTNGVVTGLSGKILEASGMPRGAETSRKAIGEFEFSGQAVVVASGGIGGNHEMVRKNWPERLGKPPTSMISGVPMHVDGSMVAVLEAAGCKLINRDRMWHYTEGIRDWVPVWKDHGIRILPGPSSMWFDATGKRFAAPNFPGNDTLGTLEAIGKTGYDYSWFVLNQTIIKKEFALSGSEQNLDYTGKNWKLMVSRMLRRETPGPVADFQKHGEDFVVADDLQTLVAGMNRLVKSDLIHLEALERQILARDREIANDFGKDAQVMLIRNARRSRSDRLARVATPHRILDPKHGPLIAVKLNILTRKTLGGFQCDLSGRMFDTDEQIIPGLYAAGEIAGFGGGGMHGYRALEGTFLGGCLFSGRVAGRAAAAAIVYGAGGHGRREEIACSSGLYRSGWRGSGCRDRGSGPRPLCAALQTQPARRVRKFGRPSLVEQGKSDIDAGRPGCEYFGKSPKGTGSAAGKASSSVPNRRAKHRRCDGADPAAET</sequence>
<gene>
    <name evidence="5" type="ORF">BFL28_18895</name>
</gene>
<dbReference type="InterPro" id="IPR014614">
    <property type="entry name" value="KsdD_DH"/>
</dbReference>
<dbReference type="Pfam" id="PF00890">
    <property type="entry name" value="FAD_binding_2"/>
    <property type="match status" value="1"/>
</dbReference>
<dbReference type="PANTHER" id="PTHR43260">
    <property type="entry name" value="3-KETOSTEROID-DELTA-1-DEHYDROGENASE"/>
    <property type="match status" value="1"/>
</dbReference>
<dbReference type="NCBIfam" id="NF009472">
    <property type="entry name" value="PRK12834.1"/>
    <property type="match status" value="1"/>
</dbReference>
<dbReference type="Gene3D" id="3.50.50.60">
    <property type="entry name" value="FAD/NAD(P)-binding domain"/>
    <property type="match status" value="2"/>
</dbReference>
<accession>A0A1E3LTK5</accession>
<reference evidence="5 6" key="1">
    <citation type="submission" date="2016-08" db="EMBL/GenBank/DDBJ databases">
        <title>Draft genome of the agarase producing Sphingomonas sp. MCT13.</title>
        <authorList>
            <person name="D'Andrea M.M."/>
            <person name="Rossolini G.M."/>
            <person name="Thaller M.C."/>
        </authorList>
    </citation>
    <scope>NUCLEOTIDE SEQUENCE [LARGE SCALE GENOMIC DNA]</scope>
    <source>
        <strain evidence="5 6">MCT13</strain>
    </source>
</reference>
<protein>
    <submittedName>
        <fullName evidence="5">FAD-binding dehydrogenase</fullName>
    </submittedName>
</protein>
<dbReference type="InterPro" id="IPR036188">
    <property type="entry name" value="FAD/NAD-bd_sf"/>
</dbReference>
<feature type="domain" description="FAD-dependent oxidoreductase 2 FAD-binding" evidence="4">
    <location>
        <begin position="9"/>
        <end position="422"/>
    </location>
</feature>
<feature type="compositionally biased region" description="Low complexity" evidence="3">
    <location>
        <begin position="518"/>
        <end position="534"/>
    </location>
</feature>
<evidence type="ECO:0000256" key="1">
    <source>
        <dbReference type="ARBA" id="ARBA00022630"/>
    </source>
</evidence>
<organism evidence="5 6">
    <name type="scientific">Sphingomonas turrisvirgatae</name>
    <dbReference type="NCBI Taxonomy" id="1888892"/>
    <lineage>
        <taxon>Bacteria</taxon>
        <taxon>Pseudomonadati</taxon>
        <taxon>Pseudomonadota</taxon>
        <taxon>Alphaproteobacteria</taxon>
        <taxon>Sphingomonadales</taxon>
        <taxon>Sphingomonadaceae</taxon>
        <taxon>Sphingomonas</taxon>
    </lineage>
</organism>
<feature type="region of interest" description="Disordered" evidence="3">
    <location>
        <begin position="495"/>
        <end position="554"/>
    </location>
</feature>
<proteinExistence type="predicted"/>
<evidence type="ECO:0000313" key="5">
    <source>
        <dbReference type="EMBL" id="ODP37069.1"/>
    </source>
</evidence>
<dbReference type="InterPro" id="IPR003953">
    <property type="entry name" value="FAD-dep_OxRdtase_2_FAD-bd"/>
</dbReference>
<dbReference type="AlphaFoldDB" id="A0A1E3LTK5"/>
<keyword evidence="2" id="KW-0560">Oxidoreductase</keyword>
<name>A0A1E3LTK5_9SPHN</name>
<evidence type="ECO:0000313" key="6">
    <source>
        <dbReference type="Proteomes" id="UP000094487"/>
    </source>
</evidence>
<evidence type="ECO:0000256" key="3">
    <source>
        <dbReference type="SAM" id="MobiDB-lite"/>
    </source>
</evidence>
<evidence type="ECO:0000259" key="4">
    <source>
        <dbReference type="Pfam" id="PF00890"/>
    </source>
</evidence>
<evidence type="ECO:0000256" key="2">
    <source>
        <dbReference type="ARBA" id="ARBA00023002"/>
    </source>
</evidence>
<dbReference type="STRING" id="1888892.BFL28_18895"/>